<comment type="subcellular location">
    <subcellularLocation>
        <location evidence="2">Cell membrane</location>
        <topology evidence="2">Multi-pass membrane protein</topology>
    </subcellularLocation>
</comment>
<comment type="function">
    <text evidence="1">Required for nicotinamide riboside transport across the inner membrane.</text>
</comment>
<comment type="similarity">
    <text evidence="3">Belongs to the nicotinamide ribonucleoside (NR) uptake permease (TC 4.B.1) family.</text>
</comment>
<dbReference type="Pfam" id="PF04973">
    <property type="entry name" value="NMN_transporter"/>
    <property type="match status" value="1"/>
</dbReference>
<dbReference type="EMBL" id="CP040896">
    <property type="protein sequence ID" value="QDA60827.1"/>
    <property type="molecule type" value="Genomic_DNA"/>
</dbReference>
<dbReference type="GO" id="GO:0034257">
    <property type="term" value="F:nicotinamide riboside transmembrane transporter activity"/>
    <property type="evidence" value="ECO:0007669"/>
    <property type="project" value="InterPro"/>
</dbReference>
<keyword evidence="9 10" id="KW-0472">Membrane</keyword>
<dbReference type="OrthoDB" id="9791248at2"/>
<dbReference type="KEGG" id="hyj:FHG12_12255"/>
<proteinExistence type="inferred from homology"/>
<dbReference type="GO" id="GO:0005886">
    <property type="term" value="C:plasma membrane"/>
    <property type="evidence" value="ECO:0007669"/>
    <property type="project" value="UniProtKB-SubCell"/>
</dbReference>
<evidence type="ECO:0000256" key="9">
    <source>
        <dbReference type="ARBA" id="ARBA00023136"/>
    </source>
</evidence>
<dbReference type="InterPro" id="IPR006419">
    <property type="entry name" value="NMN_transpt_PnuC"/>
</dbReference>
<evidence type="ECO:0000313" key="11">
    <source>
        <dbReference type="EMBL" id="QDA60827.1"/>
    </source>
</evidence>
<evidence type="ECO:0000256" key="6">
    <source>
        <dbReference type="ARBA" id="ARBA00022475"/>
    </source>
</evidence>
<evidence type="ECO:0000256" key="4">
    <source>
        <dbReference type="ARBA" id="ARBA00017522"/>
    </source>
</evidence>
<organism evidence="11 12">
    <name type="scientific">Hymenobacter jejuensis</name>
    <dbReference type="NCBI Taxonomy" id="2502781"/>
    <lineage>
        <taxon>Bacteria</taxon>
        <taxon>Pseudomonadati</taxon>
        <taxon>Bacteroidota</taxon>
        <taxon>Cytophagia</taxon>
        <taxon>Cytophagales</taxon>
        <taxon>Hymenobacteraceae</taxon>
        <taxon>Hymenobacter</taxon>
    </lineage>
</organism>
<dbReference type="NCBIfam" id="TIGR01528">
    <property type="entry name" value="NMN_trans_PnuC"/>
    <property type="match status" value="1"/>
</dbReference>
<evidence type="ECO:0000313" key="12">
    <source>
        <dbReference type="Proteomes" id="UP000305398"/>
    </source>
</evidence>
<feature type="transmembrane region" description="Helical" evidence="10">
    <location>
        <begin position="50"/>
        <end position="68"/>
    </location>
</feature>
<protein>
    <recommendedName>
        <fullName evidence="4">Nicotinamide riboside transporter PnuC</fullName>
    </recommendedName>
</protein>
<keyword evidence="6" id="KW-1003">Cell membrane</keyword>
<feature type="transmembrane region" description="Helical" evidence="10">
    <location>
        <begin position="110"/>
        <end position="129"/>
    </location>
</feature>
<accession>A0A5B8A145</accession>
<sequence>MAGNASSSELLVLLHSLYEFWTSAAGNTPLEWVAVLTGLACVWLAAKESIWNFPVAIFSCALFVVVYHRVHLYADQGLQVFFIAMSVYGWYEWLYGGARKTELPVSRTRLVEWAWLVLVAVGFTVAYGYYLHHYTDDSVPYWDSFTTAGSLVAQYQLTRKRLENWLLWIMVDVIYVPILWYKHLYSVSGLYAVYLVLAIYGYFEWRKTMRKEQLAAQSAVAN</sequence>
<feature type="transmembrane region" description="Helical" evidence="10">
    <location>
        <begin position="187"/>
        <end position="203"/>
    </location>
</feature>
<evidence type="ECO:0000256" key="8">
    <source>
        <dbReference type="ARBA" id="ARBA00022989"/>
    </source>
</evidence>
<evidence type="ECO:0000256" key="3">
    <source>
        <dbReference type="ARBA" id="ARBA00006669"/>
    </source>
</evidence>
<evidence type="ECO:0000256" key="5">
    <source>
        <dbReference type="ARBA" id="ARBA00022448"/>
    </source>
</evidence>
<feature type="transmembrane region" description="Helical" evidence="10">
    <location>
        <begin position="20"/>
        <end position="43"/>
    </location>
</feature>
<dbReference type="AlphaFoldDB" id="A0A5B8A145"/>
<gene>
    <name evidence="11" type="ORF">FHG12_12255</name>
</gene>
<keyword evidence="8 10" id="KW-1133">Transmembrane helix</keyword>
<dbReference type="Proteomes" id="UP000305398">
    <property type="component" value="Chromosome"/>
</dbReference>
<evidence type="ECO:0000256" key="2">
    <source>
        <dbReference type="ARBA" id="ARBA00004651"/>
    </source>
</evidence>
<evidence type="ECO:0000256" key="1">
    <source>
        <dbReference type="ARBA" id="ARBA00002672"/>
    </source>
</evidence>
<reference evidence="11 12" key="1">
    <citation type="submission" date="2019-06" db="EMBL/GenBank/DDBJ databases">
        <authorList>
            <person name="Srinivasan S."/>
        </authorList>
    </citation>
    <scope>NUCLEOTIDE SEQUENCE [LARGE SCALE GENOMIC DNA]</scope>
    <source>
        <strain evidence="11 12">17J68-5</strain>
    </source>
</reference>
<keyword evidence="7 10" id="KW-0812">Transmembrane</keyword>
<evidence type="ECO:0000256" key="7">
    <source>
        <dbReference type="ARBA" id="ARBA00022692"/>
    </source>
</evidence>
<evidence type="ECO:0000256" key="10">
    <source>
        <dbReference type="SAM" id="Phobius"/>
    </source>
</evidence>
<dbReference type="PANTHER" id="PTHR36122:SF2">
    <property type="entry name" value="NICOTINAMIDE RIBOSIDE TRANSPORTER PNUC"/>
    <property type="match status" value="1"/>
</dbReference>
<keyword evidence="5" id="KW-0813">Transport</keyword>
<dbReference type="PANTHER" id="PTHR36122">
    <property type="entry name" value="NICOTINAMIDE RIBOSIDE TRANSPORTER PNUC"/>
    <property type="match status" value="1"/>
</dbReference>
<keyword evidence="12" id="KW-1185">Reference proteome</keyword>
<name>A0A5B8A145_9BACT</name>
<feature type="transmembrane region" description="Helical" evidence="10">
    <location>
        <begin position="80"/>
        <end position="98"/>
    </location>
</feature>